<evidence type="ECO:0000313" key="1">
    <source>
        <dbReference type="EMBL" id="RSL31679.1"/>
    </source>
</evidence>
<gene>
    <name evidence="1" type="ORF">D7Z54_19770</name>
</gene>
<dbReference type="OrthoDB" id="2945239at2"/>
<evidence type="ECO:0000313" key="2">
    <source>
        <dbReference type="Proteomes" id="UP000275076"/>
    </source>
</evidence>
<sequence>MEQNHKHVQQRARQHHYISVQALCNNVLKQMAAGDIKNTAELLYTIKQQWKHIDINQFDVVYHYVTTMIAVMDESLKLYPAFPLKGQSFNHYIEGVYVAGQCAEGESLIEVWIFLTGSNEWKQRMLHKVMHLLEITYQMEQWVLKGIDLTTGERFLRMKHENK</sequence>
<proteinExistence type="predicted"/>
<protein>
    <submittedName>
        <fullName evidence="1">Uncharacterized protein</fullName>
    </submittedName>
</protein>
<comment type="caution">
    <text evidence="1">The sequence shown here is derived from an EMBL/GenBank/DDBJ whole genome shotgun (WGS) entry which is preliminary data.</text>
</comment>
<name>A0A428N065_9BACI</name>
<reference evidence="1 2" key="1">
    <citation type="submission" date="2018-10" db="EMBL/GenBank/DDBJ databases">
        <title>Draft genome sequence of Bacillus salarius IM0101, isolated from a hypersaline soil in Inner Mongolia, China.</title>
        <authorList>
            <person name="Yamprayoonswat W."/>
            <person name="Boonvisut S."/>
            <person name="Jumpathong W."/>
            <person name="Sittihan S."/>
            <person name="Ruangsuj P."/>
            <person name="Wanthongcharoen S."/>
            <person name="Thongpramul N."/>
            <person name="Pimmason S."/>
            <person name="Yu B."/>
            <person name="Yasawong M."/>
        </authorList>
    </citation>
    <scope>NUCLEOTIDE SEQUENCE [LARGE SCALE GENOMIC DNA]</scope>
    <source>
        <strain evidence="1 2">IM0101</strain>
    </source>
</reference>
<accession>A0A428N065</accession>
<dbReference type="Proteomes" id="UP000275076">
    <property type="component" value="Unassembled WGS sequence"/>
</dbReference>
<keyword evidence="2" id="KW-1185">Reference proteome</keyword>
<dbReference type="EMBL" id="RBVX01000022">
    <property type="protein sequence ID" value="RSL31679.1"/>
    <property type="molecule type" value="Genomic_DNA"/>
</dbReference>
<dbReference type="AlphaFoldDB" id="A0A428N065"/>
<organism evidence="1 2">
    <name type="scientific">Salibacterium salarium</name>
    <dbReference type="NCBI Taxonomy" id="284579"/>
    <lineage>
        <taxon>Bacteria</taxon>
        <taxon>Bacillati</taxon>
        <taxon>Bacillota</taxon>
        <taxon>Bacilli</taxon>
        <taxon>Bacillales</taxon>
        <taxon>Bacillaceae</taxon>
    </lineage>
</organism>
<dbReference type="RefSeq" id="WP_125558242.1">
    <property type="nucleotide sequence ID" value="NZ_RBVX01000022.1"/>
</dbReference>